<dbReference type="AlphaFoldDB" id="A0A2U2N7K6"/>
<evidence type="ECO:0000313" key="12">
    <source>
        <dbReference type="EMBL" id="PWG65171.1"/>
    </source>
</evidence>
<keyword evidence="3 9" id="KW-0997">Cell inner membrane</keyword>
<dbReference type="GO" id="GO:0035556">
    <property type="term" value="P:intracellular signal transduction"/>
    <property type="evidence" value="ECO:0007669"/>
    <property type="project" value="InterPro"/>
</dbReference>
<dbReference type="RefSeq" id="WP_109675937.1">
    <property type="nucleotide sequence ID" value="NZ_CP086615.1"/>
</dbReference>
<evidence type="ECO:0000256" key="7">
    <source>
        <dbReference type="ARBA" id="ARBA00023136"/>
    </source>
</evidence>
<evidence type="ECO:0000259" key="11">
    <source>
        <dbReference type="PROSITE" id="PS51779"/>
    </source>
</evidence>
<dbReference type="Gene3D" id="3.10.20.310">
    <property type="entry name" value="membrane protein fhac"/>
    <property type="match status" value="1"/>
</dbReference>
<dbReference type="PROSITE" id="PS50008">
    <property type="entry name" value="PIPLC_Y_DOMAIN"/>
    <property type="match status" value="1"/>
</dbReference>
<evidence type="ECO:0000256" key="8">
    <source>
        <dbReference type="ARBA" id="ARBA00023306"/>
    </source>
</evidence>
<dbReference type="GO" id="GO:0032153">
    <property type="term" value="C:cell division site"/>
    <property type="evidence" value="ECO:0007669"/>
    <property type="project" value="UniProtKB-UniRule"/>
</dbReference>
<protein>
    <recommendedName>
        <fullName evidence="9">Cell division protein FtsQ</fullName>
    </recommendedName>
</protein>
<feature type="transmembrane region" description="Helical" evidence="9">
    <location>
        <begin position="24"/>
        <end position="42"/>
    </location>
</feature>
<comment type="subunit">
    <text evidence="9">Part of a complex composed of FtsB, FtsL and FtsQ.</text>
</comment>
<feature type="domain" description="PI-PLC Y-box" evidence="10">
    <location>
        <begin position="107"/>
        <end position="134"/>
    </location>
</feature>
<dbReference type="Proteomes" id="UP000245474">
    <property type="component" value="Unassembled WGS sequence"/>
</dbReference>
<keyword evidence="5 9" id="KW-0812">Transmembrane</keyword>
<dbReference type="InterPro" id="IPR013685">
    <property type="entry name" value="POTRA_FtsQ_type"/>
</dbReference>
<evidence type="ECO:0000256" key="2">
    <source>
        <dbReference type="ARBA" id="ARBA00022475"/>
    </source>
</evidence>
<dbReference type="PANTHER" id="PTHR35851">
    <property type="entry name" value="CELL DIVISION PROTEIN FTSQ"/>
    <property type="match status" value="1"/>
</dbReference>
<keyword evidence="13" id="KW-1185">Reference proteome</keyword>
<keyword evidence="7 9" id="KW-0472">Membrane</keyword>
<evidence type="ECO:0000256" key="6">
    <source>
        <dbReference type="ARBA" id="ARBA00022989"/>
    </source>
</evidence>
<evidence type="ECO:0000256" key="9">
    <source>
        <dbReference type="HAMAP-Rule" id="MF_00911"/>
    </source>
</evidence>
<evidence type="ECO:0000256" key="4">
    <source>
        <dbReference type="ARBA" id="ARBA00022618"/>
    </source>
</evidence>
<evidence type="ECO:0000313" key="13">
    <source>
        <dbReference type="Proteomes" id="UP000245474"/>
    </source>
</evidence>
<dbReference type="OrthoDB" id="9790370at2"/>
<dbReference type="InterPro" id="IPR005548">
    <property type="entry name" value="Cell_div_FtsQ/DivIB_C"/>
</dbReference>
<comment type="caution">
    <text evidence="12">The sequence shown here is derived from an EMBL/GenBank/DDBJ whole genome shotgun (WGS) entry which is preliminary data.</text>
</comment>
<feature type="domain" description="POTRA" evidence="11">
    <location>
        <begin position="51"/>
        <end position="120"/>
    </location>
</feature>
<evidence type="ECO:0000256" key="1">
    <source>
        <dbReference type="ARBA" id="ARBA00004370"/>
    </source>
</evidence>
<gene>
    <name evidence="9" type="primary">ftsQ</name>
    <name evidence="12" type="ORF">DEM34_02530</name>
</gene>
<keyword evidence="8 9" id="KW-0131">Cell cycle</keyword>
<sequence>MAAVADWNGEPEAPRASVRAGARLLLWLALALVLASGLSLALEHWLPERWFPLAAVRFDGDLSRVREADLRAAVAPHLDAGLLSVDVGALRGAVEALPWVSGAAVRRVWPDAVRITVTEQVPVALWGGGALMNADGEVFRPERLPQGLPRLAGPPGSADRVLTRFRELRPRLAAVGLETRGLTLDERRSWTVHLAGDASLRLGREQVAERMARFLAAWPRIAPEPGRRLVAADLRYPNGFALQWQDPVSAKGESRGD</sequence>
<keyword evidence="2 9" id="KW-1003">Cell membrane</keyword>
<proteinExistence type="inferred from homology"/>
<evidence type="ECO:0000256" key="5">
    <source>
        <dbReference type="ARBA" id="ARBA00022692"/>
    </source>
</evidence>
<dbReference type="Pfam" id="PF03799">
    <property type="entry name" value="FtsQ_DivIB_C"/>
    <property type="match status" value="1"/>
</dbReference>
<reference evidence="12 13" key="1">
    <citation type="submission" date="2018-05" db="EMBL/GenBank/DDBJ databases">
        <title>Spiribacter halobius sp. nov., a moderately halophilic bacterium isolated from marine solar saltern.</title>
        <authorList>
            <person name="Zheng W.-S."/>
            <person name="Lu D.-C."/>
            <person name="Du Z.-J."/>
        </authorList>
    </citation>
    <scope>NUCLEOTIDE SEQUENCE [LARGE SCALE GENOMIC DNA]</scope>
    <source>
        <strain evidence="12 13">E85</strain>
    </source>
</reference>
<organism evidence="12 13">
    <name type="scientific">Sediminicurvatus halobius</name>
    <dbReference type="NCBI Taxonomy" id="2182432"/>
    <lineage>
        <taxon>Bacteria</taxon>
        <taxon>Pseudomonadati</taxon>
        <taxon>Pseudomonadota</taxon>
        <taxon>Gammaproteobacteria</taxon>
        <taxon>Chromatiales</taxon>
        <taxon>Ectothiorhodospiraceae</taxon>
        <taxon>Sediminicurvatus</taxon>
    </lineage>
</organism>
<keyword evidence="6 9" id="KW-1133">Transmembrane helix</keyword>
<dbReference type="GO" id="GO:0006629">
    <property type="term" value="P:lipid metabolic process"/>
    <property type="evidence" value="ECO:0007669"/>
    <property type="project" value="InterPro"/>
</dbReference>
<comment type="subcellular location">
    <subcellularLocation>
        <location evidence="9">Cell inner membrane</location>
        <topology evidence="9">Single-pass type II membrane protein</topology>
    </subcellularLocation>
    <subcellularLocation>
        <location evidence="1">Membrane</location>
    </subcellularLocation>
    <text evidence="9">Localizes to the division septum.</text>
</comment>
<dbReference type="PROSITE" id="PS51779">
    <property type="entry name" value="POTRA"/>
    <property type="match status" value="1"/>
</dbReference>
<evidence type="ECO:0000256" key="3">
    <source>
        <dbReference type="ARBA" id="ARBA00022519"/>
    </source>
</evidence>
<dbReference type="InterPro" id="IPR034746">
    <property type="entry name" value="POTRA"/>
</dbReference>
<dbReference type="PANTHER" id="PTHR35851:SF1">
    <property type="entry name" value="CELL DIVISION PROTEIN FTSQ"/>
    <property type="match status" value="1"/>
</dbReference>
<accession>A0A2U2N7K6</accession>
<dbReference type="HAMAP" id="MF_00911">
    <property type="entry name" value="FtsQ_subfam"/>
    <property type="match status" value="1"/>
</dbReference>
<comment type="function">
    <text evidence="9">Essential cell division protein. May link together the upstream cell division proteins, which are predominantly cytoplasmic, with the downstream cell division proteins, which are predominantly periplasmic. May control correct divisome assembly.</text>
</comment>
<dbReference type="InterPro" id="IPR001711">
    <property type="entry name" value="PLipase_C_Pinositol-sp_Y"/>
</dbReference>
<dbReference type="GO" id="GO:0090529">
    <property type="term" value="P:cell septum assembly"/>
    <property type="evidence" value="ECO:0007669"/>
    <property type="project" value="InterPro"/>
</dbReference>
<dbReference type="GO" id="GO:0043093">
    <property type="term" value="P:FtsZ-dependent cytokinesis"/>
    <property type="evidence" value="ECO:0007669"/>
    <property type="project" value="UniProtKB-UniRule"/>
</dbReference>
<dbReference type="GO" id="GO:0004435">
    <property type="term" value="F:phosphatidylinositol-4,5-bisphosphate phospholipase C activity"/>
    <property type="evidence" value="ECO:0007669"/>
    <property type="project" value="InterPro"/>
</dbReference>
<name>A0A2U2N7K6_9GAMM</name>
<dbReference type="EMBL" id="QFFI01000003">
    <property type="protein sequence ID" value="PWG65171.1"/>
    <property type="molecule type" value="Genomic_DNA"/>
</dbReference>
<dbReference type="Pfam" id="PF08478">
    <property type="entry name" value="POTRA_1"/>
    <property type="match status" value="1"/>
</dbReference>
<dbReference type="InterPro" id="IPR045335">
    <property type="entry name" value="FtsQ_C_sf"/>
</dbReference>
<comment type="similarity">
    <text evidence="9">Belongs to the FtsQ/DivIB family. FtsQ subfamily.</text>
</comment>
<dbReference type="InterPro" id="IPR026579">
    <property type="entry name" value="FtsQ"/>
</dbReference>
<dbReference type="GO" id="GO:0005886">
    <property type="term" value="C:plasma membrane"/>
    <property type="evidence" value="ECO:0007669"/>
    <property type="project" value="UniProtKB-SubCell"/>
</dbReference>
<evidence type="ECO:0000259" key="10">
    <source>
        <dbReference type="PROSITE" id="PS50008"/>
    </source>
</evidence>
<dbReference type="Gene3D" id="3.40.50.11690">
    <property type="entry name" value="Cell division protein FtsQ/DivIB"/>
    <property type="match status" value="1"/>
</dbReference>
<keyword evidence="4 9" id="KW-0132">Cell division</keyword>